<dbReference type="NCBIfam" id="TIGR00464">
    <property type="entry name" value="gltX_bact"/>
    <property type="match status" value="1"/>
</dbReference>
<protein>
    <recommendedName>
        <fullName evidence="8">Glutamate--tRNA ligase</fullName>
        <ecNumber evidence="8">6.1.1.17</ecNumber>
    </recommendedName>
    <alternativeName>
        <fullName evidence="8">Glutamyl-tRNA synthetase</fullName>
        <shortName evidence="8">GluRS</shortName>
    </alternativeName>
</protein>
<dbReference type="InterPro" id="IPR045462">
    <property type="entry name" value="aa-tRNA-synth_I_cd-bd"/>
</dbReference>
<comment type="catalytic activity">
    <reaction evidence="8">
        <text>tRNA(Glu) + L-glutamate + ATP = L-glutamyl-tRNA(Glu) + AMP + diphosphate</text>
        <dbReference type="Rhea" id="RHEA:23540"/>
        <dbReference type="Rhea" id="RHEA-COMP:9663"/>
        <dbReference type="Rhea" id="RHEA-COMP:9680"/>
        <dbReference type="ChEBI" id="CHEBI:29985"/>
        <dbReference type="ChEBI" id="CHEBI:30616"/>
        <dbReference type="ChEBI" id="CHEBI:33019"/>
        <dbReference type="ChEBI" id="CHEBI:78442"/>
        <dbReference type="ChEBI" id="CHEBI:78520"/>
        <dbReference type="ChEBI" id="CHEBI:456215"/>
        <dbReference type="EC" id="6.1.1.17"/>
    </reaction>
</comment>
<evidence type="ECO:0000256" key="2">
    <source>
        <dbReference type="ARBA" id="ARBA00022490"/>
    </source>
</evidence>
<proteinExistence type="inferred from homology"/>
<accession>A0A4Z0PKF8</accession>
<feature type="domain" description="Glutamyl/glutaminyl-tRNA synthetase class Ib catalytic" evidence="9">
    <location>
        <begin position="297"/>
        <end position="355"/>
    </location>
</feature>
<evidence type="ECO:0000313" key="12">
    <source>
        <dbReference type="Proteomes" id="UP000297739"/>
    </source>
</evidence>
<evidence type="ECO:0000256" key="8">
    <source>
        <dbReference type="HAMAP-Rule" id="MF_00022"/>
    </source>
</evidence>
<evidence type="ECO:0000256" key="6">
    <source>
        <dbReference type="ARBA" id="ARBA00022917"/>
    </source>
</evidence>
<dbReference type="RefSeq" id="WP_135498476.1">
    <property type="nucleotide sequence ID" value="NZ_SRLD01000028.1"/>
</dbReference>
<feature type="domain" description="Glutamyl/glutaminyl-tRNA synthetase class Ib catalytic" evidence="9">
    <location>
        <begin position="4"/>
        <end position="274"/>
    </location>
</feature>
<comment type="subunit">
    <text evidence="8">Monomer.</text>
</comment>
<comment type="function">
    <text evidence="8">Catalyzes the attachment of glutamate to tRNA(Glu) in a two-step reaction: glutamate is first activated by ATP to form Glu-AMP and then transferred to the acceptor end of tRNA(Glu).</text>
</comment>
<feature type="domain" description="Aminoacyl-tRNA synthetase class I anticodon-binding" evidence="10">
    <location>
        <begin position="385"/>
        <end position="509"/>
    </location>
</feature>
<dbReference type="OrthoDB" id="9807503at2"/>
<comment type="subcellular location">
    <subcellularLocation>
        <location evidence="8">Cytoplasm</location>
    </subcellularLocation>
</comment>
<dbReference type="PRINTS" id="PR00987">
    <property type="entry name" value="TRNASYNTHGLU"/>
</dbReference>
<dbReference type="InterPro" id="IPR000924">
    <property type="entry name" value="Glu/Gln-tRNA-synth"/>
</dbReference>
<dbReference type="GO" id="GO:0008270">
    <property type="term" value="F:zinc ion binding"/>
    <property type="evidence" value="ECO:0007669"/>
    <property type="project" value="InterPro"/>
</dbReference>
<dbReference type="Gene3D" id="1.10.10.350">
    <property type="match status" value="1"/>
</dbReference>
<dbReference type="AlphaFoldDB" id="A0A4Z0PKF8"/>
<sequence>MEREVRVRFAPSPTGPLHIGGVRTALYNYLFARKMGGKMLLRIEDTDQNRFVPGAEKYIAEALQWCGIELDESPWSETPGPHAPYRQSERKPMYMAYAMQLINSGHAYYAFDTPEELDVMRARLTAAKVPNPQYNSITRTQMRNSLTLPEDEVKQMLDGGSPYVIRLKVPRKEEVRFNDMIRGWVVVHSSSIDDKVLMKSDGMPTYHLANIVDDHLMEITHVIRGEEWLPSAPLHVLLYRYFGWEDTMPQFAHLPLLLKPDGTGKLSKRDGDRLGFPVFPIEWHGIDAETGAPTVSSGYRESGYLPDAFINFLAFLGWNPGSQQEIFSLPELIEAFSIERVSKSPARFDQNKVRWYNEHYLRAKPDQELAQFLLAALQEHNIECPEEKAVQIVAAMKERVTFPNDFWREAQYFFLAPEGYDEQVIGKKWTAATATALLAFAKDLPTHSDATPDGIRTLLTMTMEHQGMKIGQVLQALRVVVTGVAAGPDLMAIMSIIGPAETAQRIEVAVQRLAATTTA</sequence>
<dbReference type="InterPro" id="IPR033910">
    <property type="entry name" value="GluRS_core"/>
</dbReference>
<evidence type="ECO:0000259" key="9">
    <source>
        <dbReference type="Pfam" id="PF00749"/>
    </source>
</evidence>
<dbReference type="InterPro" id="IPR014729">
    <property type="entry name" value="Rossmann-like_a/b/a_fold"/>
</dbReference>
<dbReference type="HAMAP" id="MF_00022">
    <property type="entry name" value="Glu_tRNA_synth_type1"/>
    <property type="match status" value="1"/>
</dbReference>
<dbReference type="InterPro" id="IPR020058">
    <property type="entry name" value="Glu/Gln-tRNA-synth_Ib_cat-dom"/>
</dbReference>
<evidence type="ECO:0000256" key="5">
    <source>
        <dbReference type="ARBA" id="ARBA00022840"/>
    </source>
</evidence>
<dbReference type="InterPro" id="IPR049940">
    <property type="entry name" value="GluQ/Sye"/>
</dbReference>
<dbReference type="GO" id="GO:0000049">
    <property type="term" value="F:tRNA binding"/>
    <property type="evidence" value="ECO:0007669"/>
    <property type="project" value="InterPro"/>
</dbReference>
<comment type="caution">
    <text evidence="11">The sequence shown here is derived from an EMBL/GenBank/DDBJ whole genome shotgun (WGS) entry which is preliminary data.</text>
</comment>
<dbReference type="Pfam" id="PF19269">
    <property type="entry name" value="Anticodon_2"/>
    <property type="match status" value="1"/>
</dbReference>
<name>A0A4Z0PKF8_9BACT</name>
<keyword evidence="3 8" id="KW-0436">Ligase</keyword>
<evidence type="ECO:0000256" key="1">
    <source>
        <dbReference type="ARBA" id="ARBA00007894"/>
    </source>
</evidence>
<feature type="short sequence motif" description="'KMSKS' region" evidence="8">
    <location>
        <begin position="265"/>
        <end position="269"/>
    </location>
</feature>
<dbReference type="GO" id="GO:0006424">
    <property type="term" value="P:glutamyl-tRNA aminoacylation"/>
    <property type="evidence" value="ECO:0007669"/>
    <property type="project" value="UniProtKB-UniRule"/>
</dbReference>
<keyword evidence="12" id="KW-1185">Reference proteome</keyword>
<dbReference type="FunFam" id="3.40.50.620:FF:000127">
    <property type="entry name" value="Glutamate--tRNA ligase"/>
    <property type="match status" value="1"/>
</dbReference>
<evidence type="ECO:0000259" key="10">
    <source>
        <dbReference type="Pfam" id="PF19269"/>
    </source>
</evidence>
<dbReference type="SUPFAM" id="SSF48163">
    <property type="entry name" value="An anticodon-binding domain of class I aminoacyl-tRNA synthetases"/>
    <property type="match status" value="1"/>
</dbReference>
<dbReference type="PROSITE" id="PS00178">
    <property type="entry name" value="AA_TRNA_LIGASE_I"/>
    <property type="match status" value="1"/>
</dbReference>
<dbReference type="PANTHER" id="PTHR43311">
    <property type="entry name" value="GLUTAMATE--TRNA LIGASE"/>
    <property type="match status" value="1"/>
</dbReference>
<dbReference type="InterPro" id="IPR020751">
    <property type="entry name" value="aa-tRNA-synth_I_codon-bd_sub2"/>
</dbReference>
<dbReference type="Proteomes" id="UP000297739">
    <property type="component" value="Unassembled WGS sequence"/>
</dbReference>
<dbReference type="PANTHER" id="PTHR43311:SF2">
    <property type="entry name" value="GLUTAMATE--TRNA LIGASE, MITOCHONDRIAL-RELATED"/>
    <property type="match status" value="1"/>
</dbReference>
<keyword evidence="7 8" id="KW-0030">Aminoacyl-tRNA synthetase</keyword>
<dbReference type="SUPFAM" id="SSF52374">
    <property type="entry name" value="Nucleotidylyl transferase"/>
    <property type="match status" value="1"/>
</dbReference>
<dbReference type="GO" id="GO:0005524">
    <property type="term" value="F:ATP binding"/>
    <property type="evidence" value="ECO:0007669"/>
    <property type="project" value="UniProtKB-UniRule"/>
</dbReference>
<dbReference type="InterPro" id="IPR008925">
    <property type="entry name" value="aa_tRNA-synth_I_cd-bd_sf"/>
</dbReference>
<keyword evidence="5 8" id="KW-0067">ATP-binding</keyword>
<reference evidence="11 12" key="1">
    <citation type="submission" date="2019-04" db="EMBL/GenBank/DDBJ databases">
        <authorList>
            <person name="Feng G."/>
            <person name="Zhang J."/>
            <person name="Zhu H."/>
        </authorList>
    </citation>
    <scope>NUCLEOTIDE SEQUENCE [LARGE SCALE GENOMIC DNA]</scope>
    <source>
        <strain evidence="11 12">JCM 17223</strain>
    </source>
</reference>
<dbReference type="EMBL" id="SRLD01000028">
    <property type="protein sequence ID" value="TGE14907.1"/>
    <property type="molecule type" value="Genomic_DNA"/>
</dbReference>
<dbReference type="GO" id="GO:0005829">
    <property type="term" value="C:cytosol"/>
    <property type="evidence" value="ECO:0007669"/>
    <property type="project" value="TreeGrafter"/>
</dbReference>
<dbReference type="Gene3D" id="3.40.50.620">
    <property type="entry name" value="HUPs"/>
    <property type="match status" value="1"/>
</dbReference>
<keyword evidence="6 8" id="KW-0648">Protein biosynthesis</keyword>
<dbReference type="EC" id="6.1.1.17" evidence="8"/>
<dbReference type="InterPro" id="IPR004527">
    <property type="entry name" value="Glu-tRNA-ligase_bac/mito"/>
</dbReference>
<comment type="similarity">
    <text evidence="1 8">Belongs to the class-I aminoacyl-tRNA synthetase family. Glutamate--tRNA ligase type 1 subfamily.</text>
</comment>
<organism evidence="11 12">
    <name type="scientific">Hymenobacter elongatus</name>
    <dbReference type="NCBI Taxonomy" id="877208"/>
    <lineage>
        <taxon>Bacteria</taxon>
        <taxon>Pseudomonadati</taxon>
        <taxon>Bacteroidota</taxon>
        <taxon>Cytophagia</taxon>
        <taxon>Cytophagales</taxon>
        <taxon>Hymenobacteraceae</taxon>
        <taxon>Hymenobacter</taxon>
    </lineage>
</organism>
<keyword evidence="4 8" id="KW-0547">Nucleotide-binding</keyword>
<feature type="short sequence motif" description="'HIGH' region" evidence="8">
    <location>
        <begin position="11"/>
        <end position="21"/>
    </location>
</feature>
<dbReference type="Pfam" id="PF00749">
    <property type="entry name" value="tRNA-synt_1c"/>
    <property type="match status" value="2"/>
</dbReference>
<dbReference type="GO" id="GO:0004818">
    <property type="term" value="F:glutamate-tRNA ligase activity"/>
    <property type="evidence" value="ECO:0007669"/>
    <property type="project" value="UniProtKB-UniRule"/>
</dbReference>
<comment type="caution">
    <text evidence="8">Lacks conserved residue(s) required for the propagation of feature annotation.</text>
</comment>
<evidence type="ECO:0000256" key="3">
    <source>
        <dbReference type="ARBA" id="ARBA00022598"/>
    </source>
</evidence>
<dbReference type="InterPro" id="IPR001412">
    <property type="entry name" value="aa-tRNA-synth_I_CS"/>
</dbReference>
<keyword evidence="2 8" id="KW-0963">Cytoplasm</keyword>
<evidence type="ECO:0000256" key="4">
    <source>
        <dbReference type="ARBA" id="ARBA00022741"/>
    </source>
</evidence>
<dbReference type="CDD" id="cd00808">
    <property type="entry name" value="GluRS_core"/>
    <property type="match status" value="1"/>
</dbReference>
<gene>
    <name evidence="8" type="primary">gltX</name>
    <name evidence="11" type="ORF">E5J99_14195</name>
</gene>
<feature type="binding site" evidence="8">
    <location>
        <position position="268"/>
    </location>
    <ligand>
        <name>ATP</name>
        <dbReference type="ChEBI" id="CHEBI:30616"/>
    </ligand>
</feature>
<evidence type="ECO:0000313" key="11">
    <source>
        <dbReference type="EMBL" id="TGE14907.1"/>
    </source>
</evidence>
<evidence type="ECO:0000256" key="7">
    <source>
        <dbReference type="ARBA" id="ARBA00023146"/>
    </source>
</evidence>